<evidence type="ECO:0000256" key="7">
    <source>
        <dbReference type="ARBA" id="ARBA00023139"/>
    </source>
</evidence>
<protein>
    <submittedName>
        <fullName evidence="11">Phosphate ABC transporter substrate-binding protein</fullName>
    </submittedName>
</protein>
<dbReference type="PANTHER" id="PTHR30570:SF1">
    <property type="entry name" value="PHOSPHATE-BINDING PROTEIN PSTS"/>
    <property type="match status" value="1"/>
</dbReference>
<evidence type="ECO:0000256" key="9">
    <source>
        <dbReference type="SAM" id="SignalP"/>
    </source>
</evidence>
<comment type="caution">
    <text evidence="11">The sequence shown here is derived from an EMBL/GenBank/DDBJ whole genome shotgun (WGS) entry which is preliminary data.</text>
</comment>
<dbReference type="Gene3D" id="3.40.190.10">
    <property type="entry name" value="Periplasmic binding protein-like II"/>
    <property type="match status" value="2"/>
</dbReference>
<reference evidence="11" key="1">
    <citation type="journal article" date="2021" name="PeerJ">
        <title>Extensive microbial diversity within the chicken gut microbiome revealed by metagenomics and culture.</title>
        <authorList>
            <person name="Gilroy R."/>
            <person name="Ravi A."/>
            <person name="Getino M."/>
            <person name="Pursley I."/>
            <person name="Horton D.L."/>
            <person name="Alikhan N.F."/>
            <person name="Baker D."/>
            <person name="Gharbi K."/>
            <person name="Hall N."/>
            <person name="Watson M."/>
            <person name="Adriaenssens E.M."/>
            <person name="Foster-Nyarko E."/>
            <person name="Jarju S."/>
            <person name="Secka A."/>
            <person name="Antonio M."/>
            <person name="Oren A."/>
            <person name="Chaudhuri R.R."/>
            <person name="La Ragione R."/>
            <person name="Hildebrand F."/>
            <person name="Pallen M.J."/>
        </authorList>
    </citation>
    <scope>NUCLEOTIDE SEQUENCE</scope>
    <source>
        <strain evidence="11">CHK178-16964</strain>
    </source>
</reference>
<comment type="subunit">
    <text evidence="4">The complex is composed of two ATP-binding proteins (PstB), two transmembrane proteins (PstC and PstA) and a solute-binding protein (PstS).</text>
</comment>
<comment type="subcellular location">
    <subcellularLocation>
        <location evidence="2">Cell membrane</location>
        <topology evidence="2">Lipid-anchor</topology>
    </subcellularLocation>
</comment>
<dbReference type="Proteomes" id="UP000823900">
    <property type="component" value="Unassembled WGS sequence"/>
</dbReference>
<feature type="signal peptide" evidence="9">
    <location>
        <begin position="1"/>
        <end position="20"/>
    </location>
</feature>
<feature type="chain" id="PRO_5038736542" evidence="9">
    <location>
        <begin position="21"/>
        <end position="278"/>
    </location>
</feature>
<evidence type="ECO:0000259" key="10">
    <source>
        <dbReference type="Pfam" id="PF12849"/>
    </source>
</evidence>
<dbReference type="InterPro" id="IPR024370">
    <property type="entry name" value="PBP_domain"/>
</dbReference>
<keyword evidence="5" id="KW-0813">Transport</keyword>
<evidence type="ECO:0000256" key="1">
    <source>
        <dbReference type="ARBA" id="ARBA00002841"/>
    </source>
</evidence>
<feature type="domain" description="PBP" evidence="10">
    <location>
        <begin position="26"/>
        <end position="261"/>
    </location>
</feature>
<evidence type="ECO:0000256" key="2">
    <source>
        <dbReference type="ARBA" id="ARBA00004193"/>
    </source>
</evidence>
<proteinExistence type="inferred from homology"/>
<dbReference type="GO" id="GO:0005886">
    <property type="term" value="C:plasma membrane"/>
    <property type="evidence" value="ECO:0007669"/>
    <property type="project" value="UniProtKB-SubCell"/>
</dbReference>
<keyword evidence="8" id="KW-0449">Lipoprotein</keyword>
<evidence type="ECO:0000256" key="6">
    <source>
        <dbReference type="ARBA" id="ARBA00022729"/>
    </source>
</evidence>
<accession>A0A9D2KMB2</accession>
<organism evidence="11 12">
    <name type="scientific">Candidatus Lachnoclostridium stercoravium</name>
    <dbReference type="NCBI Taxonomy" id="2838633"/>
    <lineage>
        <taxon>Bacteria</taxon>
        <taxon>Bacillati</taxon>
        <taxon>Bacillota</taxon>
        <taxon>Clostridia</taxon>
        <taxon>Lachnospirales</taxon>
        <taxon>Lachnospiraceae</taxon>
    </lineage>
</organism>
<dbReference type="PANTHER" id="PTHR30570">
    <property type="entry name" value="PERIPLASMIC PHOSPHATE BINDING COMPONENT OF PHOSPHATE ABC TRANSPORTER"/>
    <property type="match status" value="1"/>
</dbReference>
<dbReference type="PROSITE" id="PS51257">
    <property type="entry name" value="PROKAR_LIPOPROTEIN"/>
    <property type="match status" value="1"/>
</dbReference>
<evidence type="ECO:0000256" key="4">
    <source>
        <dbReference type="ARBA" id="ARBA00011529"/>
    </source>
</evidence>
<evidence type="ECO:0000256" key="8">
    <source>
        <dbReference type="ARBA" id="ARBA00023288"/>
    </source>
</evidence>
<dbReference type="EMBL" id="DWZA01000055">
    <property type="protein sequence ID" value="HJA71167.1"/>
    <property type="molecule type" value="Genomic_DNA"/>
</dbReference>
<dbReference type="Pfam" id="PF12849">
    <property type="entry name" value="PBP_like_2"/>
    <property type="match status" value="1"/>
</dbReference>
<comment type="similarity">
    <text evidence="3">Belongs to the PstS family.</text>
</comment>
<comment type="function">
    <text evidence="1">Part of the ABC transporter complex PstSACB involved in phosphate import.</text>
</comment>
<dbReference type="CDD" id="cd13653">
    <property type="entry name" value="PBP2_phosphate_like_1"/>
    <property type="match status" value="1"/>
</dbReference>
<name>A0A9D2KMB2_9FIRM</name>
<dbReference type="GO" id="GO:0006817">
    <property type="term" value="P:phosphate ion transport"/>
    <property type="evidence" value="ECO:0007669"/>
    <property type="project" value="UniProtKB-KW"/>
</dbReference>
<keyword evidence="5" id="KW-0592">Phosphate transport</keyword>
<evidence type="ECO:0000313" key="11">
    <source>
        <dbReference type="EMBL" id="HJA71167.1"/>
    </source>
</evidence>
<dbReference type="SUPFAM" id="SSF53850">
    <property type="entry name" value="Periplasmic binding protein-like II"/>
    <property type="match status" value="1"/>
</dbReference>
<dbReference type="InterPro" id="IPR050811">
    <property type="entry name" value="Phosphate_ABC_transporter"/>
</dbReference>
<dbReference type="AlphaFoldDB" id="A0A9D2KMB2"/>
<keyword evidence="6 9" id="KW-0732">Signal</keyword>
<reference evidence="11" key="2">
    <citation type="submission" date="2021-04" db="EMBL/GenBank/DDBJ databases">
        <authorList>
            <person name="Gilroy R."/>
        </authorList>
    </citation>
    <scope>NUCLEOTIDE SEQUENCE</scope>
    <source>
        <strain evidence="11">CHK178-16964</strain>
    </source>
</reference>
<evidence type="ECO:0000256" key="5">
    <source>
        <dbReference type="ARBA" id="ARBA00022592"/>
    </source>
</evidence>
<evidence type="ECO:0000313" key="12">
    <source>
        <dbReference type="Proteomes" id="UP000823900"/>
    </source>
</evidence>
<sequence length="278" mass="28986">MKIKKNLAVLSVCLGLAALAAGCGSSSAGLSGDIQLVGSTSMEELCVALSEQYMEENPDVNVSAEYVGSTAGVEALIAGSADIGTSSRNLTQEEKDQGAVENVVAKDGIAVIISPAVTGVTGLTSQQIADIYQGNIMNWSEVGGPDMPIITIGHEAGSGTRDPFEETLDIVDKCKYANELSGSGPVIAKVGETEGAIGYCSSALVDDVVTVLSVDGVEPTKENIQNGTYSLTKTMVMATMGEIGEQNELVQNFFDFVYSEEGKEIAESVNLIPIERES</sequence>
<keyword evidence="7" id="KW-0564">Palmitate</keyword>
<gene>
    <name evidence="11" type="ORF">IAA07_06240</name>
</gene>
<evidence type="ECO:0000256" key="3">
    <source>
        <dbReference type="ARBA" id="ARBA00008725"/>
    </source>
</evidence>